<evidence type="ECO:0008006" key="4">
    <source>
        <dbReference type="Google" id="ProtNLM"/>
    </source>
</evidence>
<protein>
    <recommendedName>
        <fullName evidence="4">F-box domain-containing protein</fullName>
    </recommendedName>
</protein>
<proteinExistence type="predicted"/>
<feature type="region of interest" description="Disordered" evidence="1">
    <location>
        <begin position="1"/>
        <end position="22"/>
    </location>
</feature>
<dbReference type="Proteomes" id="UP001201812">
    <property type="component" value="Unassembled WGS sequence"/>
</dbReference>
<name>A0AAD4QT61_9BILA</name>
<gene>
    <name evidence="2" type="ORF">DdX_17872</name>
</gene>
<organism evidence="2 3">
    <name type="scientific">Ditylenchus destructor</name>
    <dbReference type="NCBI Taxonomy" id="166010"/>
    <lineage>
        <taxon>Eukaryota</taxon>
        <taxon>Metazoa</taxon>
        <taxon>Ecdysozoa</taxon>
        <taxon>Nematoda</taxon>
        <taxon>Chromadorea</taxon>
        <taxon>Rhabditida</taxon>
        <taxon>Tylenchina</taxon>
        <taxon>Tylenchomorpha</taxon>
        <taxon>Sphaerularioidea</taxon>
        <taxon>Anguinidae</taxon>
        <taxon>Anguininae</taxon>
        <taxon>Ditylenchus</taxon>
    </lineage>
</organism>
<dbReference type="AlphaFoldDB" id="A0AAD4QT61"/>
<accession>A0AAD4QT61</accession>
<evidence type="ECO:0000313" key="3">
    <source>
        <dbReference type="Proteomes" id="UP001201812"/>
    </source>
</evidence>
<evidence type="ECO:0000313" key="2">
    <source>
        <dbReference type="EMBL" id="KAI1698504.1"/>
    </source>
</evidence>
<sequence>MDNQTTGHRVAKRRRVNSSTTDQNQLSPYKMIIILDDTWLEALKHLTYHQWSQMSQVCHQIKGIIQRNLSRLPRQVIERIAIHSQYLSFNPRFASVASSLQKLFHPASYIKIVTMPIVSQKLIDANSNGEERFIRCQKFALLPFSDILITPQKISQSLEWLVRNVRSDSISLPERMFNRIHNTVKIRAMLTNFIFESAQECKAQELVFCFDDYLSESCLNGFSGVMLVDILIEDFLALPVVQGTIPTVVIDRYPTDEQYHKHLGENLIGREVDSQGAEFLYEIENGEKRVRISLCRSDTYPFWYGRHRAILKFYLI</sequence>
<dbReference type="EMBL" id="JAKKPZ010000215">
    <property type="protein sequence ID" value="KAI1698504.1"/>
    <property type="molecule type" value="Genomic_DNA"/>
</dbReference>
<evidence type="ECO:0000256" key="1">
    <source>
        <dbReference type="SAM" id="MobiDB-lite"/>
    </source>
</evidence>
<reference evidence="2" key="1">
    <citation type="submission" date="2022-01" db="EMBL/GenBank/DDBJ databases">
        <title>Genome Sequence Resource for Two Populations of Ditylenchus destructor, the Migratory Endoparasitic Phytonematode.</title>
        <authorList>
            <person name="Zhang H."/>
            <person name="Lin R."/>
            <person name="Xie B."/>
        </authorList>
    </citation>
    <scope>NUCLEOTIDE SEQUENCE</scope>
    <source>
        <strain evidence="2">BazhouSP</strain>
    </source>
</reference>
<comment type="caution">
    <text evidence="2">The sequence shown here is derived from an EMBL/GenBank/DDBJ whole genome shotgun (WGS) entry which is preliminary data.</text>
</comment>
<keyword evidence="3" id="KW-1185">Reference proteome</keyword>